<evidence type="ECO:0000313" key="7">
    <source>
        <dbReference type="EMBL" id="SCQ16775.1"/>
    </source>
</evidence>
<evidence type="ECO:0000256" key="1">
    <source>
        <dbReference type="ARBA" id="ARBA00000971"/>
    </source>
</evidence>
<dbReference type="VEuPathDB" id="PlasmoDB:PocGH01_14021400"/>
<dbReference type="Proteomes" id="UP000242942">
    <property type="component" value="Chromosome 14"/>
</dbReference>
<dbReference type="SUPFAM" id="SSF54534">
    <property type="entry name" value="FKBP-like"/>
    <property type="match status" value="1"/>
</dbReference>
<reference evidence="7 8" key="1">
    <citation type="submission" date="2016-06" db="EMBL/GenBank/DDBJ databases">
        <authorList>
            <consortium name="Pathogen Informatics"/>
        </authorList>
    </citation>
    <scope>NUCLEOTIDE SEQUENCE [LARGE SCALE GENOMIC DNA]</scope>
    <source>
        <strain evidence="7">PocGH01</strain>
    </source>
</reference>
<keyword evidence="8" id="KW-1185">Reference proteome</keyword>
<accession>A0A1D3U9K8</accession>
<dbReference type="PANTHER" id="PTHR43811">
    <property type="entry name" value="FKBP-TYPE PEPTIDYL-PROLYL CIS-TRANS ISOMERASE FKPA"/>
    <property type="match status" value="1"/>
</dbReference>
<sequence length="229" mass="27073">MLNVIGRYISFKLHNGRTVSRQKCYTGWNHRSVIDVFNVHVSRGFPNPYNIFFISLYAYLLKKYLFAKHQHFSHLEERGDAYLKKKYRTDTPYLRTESGILYKDIIDGEGDVIEEGDLVYIHYQGKTTNDFRIIQSTFKSIIPPKIIAGHYDRNHIRAIYEIVIGMRKHTRRQCIVPPHLAYPDHFPNQPLLYEIDVVRVVKKNSQNKKIIEKIYAKVKHLKIVISSYF</sequence>
<proteinExistence type="predicted"/>
<dbReference type="InterPro" id="IPR046357">
    <property type="entry name" value="PPIase_dom_sf"/>
</dbReference>
<feature type="domain" description="PPIase FKBP-type" evidence="6">
    <location>
        <begin position="116"/>
        <end position="201"/>
    </location>
</feature>
<dbReference type="AlphaFoldDB" id="A0A1D3U9K8"/>
<dbReference type="Gene3D" id="3.10.50.40">
    <property type="match status" value="1"/>
</dbReference>
<dbReference type="GO" id="GO:0003755">
    <property type="term" value="F:peptidyl-prolyl cis-trans isomerase activity"/>
    <property type="evidence" value="ECO:0007669"/>
    <property type="project" value="UniProtKB-KW"/>
</dbReference>
<name>A0A1D3U9K8_PLAOA</name>
<dbReference type="PANTHER" id="PTHR43811:SF26">
    <property type="entry name" value="PEPTIDYL-PROLYL CIS-TRANS ISOMERASE FKBP16-1, CHLOROPLASTIC"/>
    <property type="match status" value="1"/>
</dbReference>
<dbReference type="EC" id="5.2.1.8" evidence="2 5"/>
<keyword evidence="3 5" id="KW-0697">Rotamase</keyword>
<evidence type="ECO:0000313" key="8">
    <source>
        <dbReference type="Proteomes" id="UP000242942"/>
    </source>
</evidence>
<dbReference type="VEuPathDB" id="PlasmoDB:POWCR01_140015900"/>
<evidence type="ECO:0000256" key="3">
    <source>
        <dbReference type="ARBA" id="ARBA00023110"/>
    </source>
</evidence>
<dbReference type="OrthoDB" id="1902587at2759"/>
<protein>
    <recommendedName>
        <fullName evidence="2 5">peptidylprolyl isomerase</fullName>
        <ecNumber evidence="2 5">5.2.1.8</ecNumber>
    </recommendedName>
</protein>
<evidence type="ECO:0000259" key="6">
    <source>
        <dbReference type="PROSITE" id="PS50059"/>
    </source>
</evidence>
<evidence type="ECO:0000256" key="4">
    <source>
        <dbReference type="ARBA" id="ARBA00023235"/>
    </source>
</evidence>
<evidence type="ECO:0000256" key="2">
    <source>
        <dbReference type="ARBA" id="ARBA00013194"/>
    </source>
</evidence>
<keyword evidence="4 5" id="KW-0413">Isomerase</keyword>
<dbReference type="Pfam" id="PF00254">
    <property type="entry name" value="FKBP_C"/>
    <property type="match status" value="1"/>
</dbReference>
<dbReference type="EMBL" id="LT594595">
    <property type="protein sequence ID" value="SCQ16775.1"/>
    <property type="molecule type" value="Genomic_DNA"/>
</dbReference>
<comment type="catalytic activity">
    <reaction evidence="1 5">
        <text>[protein]-peptidylproline (omega=180) = [protein]-peptidylproline (omega=0)</text>
        <dbReference type="Rhea" id="RHEA:16237"/>
        <dbReference type="Rhea" id="RHEA-COMP:10747"/>
        <dbReference type="Rhea" id="RHEA-COMP:10748"/>
        <dbReference type="ChEBI" id="CHEBI:83833"/>
        <dbReference type="ChEBI" id="CHEBI:83834"/>
        <dbReference type="EC" id="5.2.1.8"/>
    </reaction>
</comment>
<evidence type="ECO:0000256" key="5">
    <source>
        <dbReference type="PROSITE-ProRule" id="PRU00277"/>
    </source>
</evidence>
<dbReference type="PROSITE" id="PS50059">
    <property type="entry name" value="FKBP_PPIASE"/>
    <property type="match status" value="1"/>
</dbReference>
<organism evidence="7 8">
    <name type="scientific">Plasmodium ovale</name>
    <name type="common">malaria parasite P. ovale</name>
    <dbReference type="NCBI Taxonomy" id="36330"/>
    <lineage>
        <taxon>Eukaryota</taxon>
        <taxon>Sar</taxon>
        <taxon>Alveolata</taxon>
        <taxon>Apicomplexa</taxon>
        <taxon>Aconoidasida</taxon>
        <taxon>Haemosporida</taxon>
        <taxon>Plasmodiidae</taxon>
        <taxon>Plasmodium</taxon>
        <taxon>Plasmodium (Plasmodium)</taxon>
    </lineage>
</organism>
<dbReference type="InterPro" id="IPR001179">
    <property type="entry name" value="PPIase_FKBP_dom"/>
</dbReference>
<gene>
    <name evidence="7" type="primary">PocGH01_14021400</name>
    <name evidence="7" type="ORF">POCGH01_14021400</name>
</gene>